<evidence type="ECO:0000313" key="3">
    <source>
        <dbReference type="Proteomes" id="UP000887565"/>
    </source>
</evidence>
<dbReference type="GO" id="GO:0006508">
    <property type="term" value="P:proteolysis"/>
    <property type="evidence" value="ECO:0007669"/>
    <property type="project" value="InterPro"/>
</dbReference>
<dbReference type="SMART" id="SM00645">
    <property type="entry name" value="Pept_C1"/>
    <property type="match status" value="1"/>
</dbReference>
<dbReference type="InterPro" id="IPR000668">
    <property type="entry name" value="Peptidase_C1A_C"/>
</dbReference>
<dbReference type="Proteomes" id="UP000887565">
    <property type="component" value="Unplaced"/>
</dbReference>
<sequence>MYHIFSSISIVSLFSTCDENPRCDDNACVINTGLLGKINANGRYSWQAKNYSQFWGMLLEDGIKYRLGTLYPERSVQNMNEILIEDKIRLPEHFDAREKWPSYIHNVRDQKNCGSSWAFSTTAVSADRLAIQSEGLVNVELSPQQLISCNQHKQRGCKGGYLDRAWWYIHKLGVVSENCYPYKSGHTNYIETCFTTRDMYKNGSISHCPSGDYDVKAYKTTPTYRVSSKVHGIRELSTSQEEDIQTEIFLNGPVQATFLVNEDFYMYSSGVYRHLDLARDLARSFRKSAYHSVRIIGFKVLKSLTPKIFRRFAPDLILQFFGLVYSLWGVDTTTGPPIKYWICDNSWGNDWGEEGFFKIVRGENHCEIESFILAAWVEEHSSSISAKLVAKV</sequence>
<dbReference type="WBParaSite" id="nRc.2.0.1.t13060-RA">
    <property type="protein sequence ID" value="nRc.2.0.1.t13060-RA"/>
    <property type="gene ID" value="nRc.2.0.1.g13060"/>
</dbReference>
<feature type="domain" description="Peptidase C1A papain C-terminal" evidence="2">
    <location>
        <begin position="90"/>
        <end position="376"/>
    </location>
</feature>
<dbReference type="Pfam" id="PF00112">
    <property type="entry name" value="Peptidase_C1"/>
    <property type="match status" value="1"/>
</dbReference>
<accession>A0A915IFZ3</accession>
<protein>
    <submittedName>
        <fullName evidence="4">Peptidase C1A papain C-terminal domain-containing protein</fullName>
    </submittedName>
</protein>
<dbReference type="OMA" id="VNEIGWT"/>
<dbReference type="Gene3D" id="3.90.70.10">
    <property type="entry name" value="Cysteine proteinases"/>
    <property type="match status" value="1"/>
</dbReference>
<evidence type="ECO:0000313" key="4">
    <source>
        <dbReference type="WBParaSite" id="nRc.2.0.1.t13060-RA"/>
    </source>
</evidence>
<dbReference type="InterPro" id="IPR013128">
    <property type="entry name" value="Peptidase_C1A"/>
</dbReference>
<evidence type="ECO:0000259" key="2">
    <source>
        <dbReference type="SMART" id="SM00645"/>
    </source>
</evidence>
<name>A0A915IFZ3_ROMCU</name>
<comment type="similarity">
    <text evidence="1">Belongs to the peptidase C1 family.</text>
</comment>
<evidence type="ECO:0000256" key="1">
    <source>
        <dbReference type="ARBA" id="ARBA00008455"/>
    </source>
</evidence>
<dbReference type="InterPro" id="IPR038765">
    <property type="entry name" value="Papain-like_cys_pep_sf"/>
</dbReference>
<dbReference type="SUPFAM" id="SSF54001">
    <property type="entry name" value="Cysteine proteinases"/>
    <property type="match status" value="1"/>
</dbReference>
<organism evidence="3 4">
    <name type="scientific">Romanomermis culicivorax</name>
    <name type="common">Nematode worm</name>
    <dbReference type="NCBI Taxonomy" id="13658"/>
    <lineage>
        <taxon>Eukaryota</taxon>
        <taxon>Metazoa</taxon>
        <taxon>Ecdysozoa</taxon>
        <taxon>Nematoda</taxon>
        <taxon>Enoplea</taxon>
        <taxon>Dorylaimia</taxon>
        <taxon>Mermithida</taxon>
        <taxon>Mermithoidea</taxon>
        <taxon>Mermithidae</taxon>
        <taxon>Romanomermis</taxon>
    </lineage>
</organism>
<proteinExistence type="inferred from homology"/>
<reference evidence="4" key="1">
    <citation type="submission" date="2022-11" db="UniProtKB">
        <authorList>
            <consortium name="WormBaseParasite"/>
        </authorList>
    </citation>
    <scope>IDENTIFICATION</scope>
</reference>
<dbReference type="PANTHER" id="PTHR12411">
    <property type="entry name" value="CYSTEINE PROTEASE FAMILY C1-RELATED"/>
    <property type="match status" value="1"/>
</dbReference>
<keyword evidence="3" id="KW-1185">Reference proteome</keyword>
<dbReference type="GO" id="GO:0008234">
    <property type="term" value="F:cysteine-type peptidase activity"/>
    <property type="evidence" value="ECO:0007669"/>
    <property type="project" value="InterPro"/>
</dbReference>
<dbReference type="AlphaFoldDB" id="A0A915IFZ3"/>
<dbReference type="CDD" id="cd02620">
    <property type="entry name" value="Peptidase_C1A_CathepsinB"/>
    <property type="match status" value="1"/>
</dbReference>